<comment type="caution">
    <text evidence="2">The sequence shown here is derived from an EMBL/GenBank/DDBJ whole genome shotgun (WGS) entry which is preliminary data.</text>
</comment>
<evidence type="ECO:0000313" key="3">
    <source>
        <dbReference type="Proteomes" id="UP001623348"/>
    </source>
</evidence>
<dbReference type="Proteomes" id="UP001623348">
    <property type="component" value="Unassembled WGS sequence"/>
</dbReference>
<gene>
    <name evidence="2" type="ORF">GRJ2_001053800</name>
</gene>
<reference evidence="2 3" key="1">
    <citation type="submission" date="2024-06" db="EMBL/GenBank/DDBJ databases">
        <title>The draft genome of Grus japonensis, version 3.</title>
        <authorList>
            <person name="Nabeshima K."/>
            <person name="Suzuki S."/>
            <person name="Onuma M."/>
        </authorList>
    </citation>
    <scope>NUCLEOTIDE SEQUENCE [LARGE SCALE GENOMIC DNA]</scope>
    <source>
        <strain evidence="2 3">451A</strain>
    </source>
</reference>
<accession>A0ABC9WKT1</accession>
<sequence length="145" mass="16046">MKFNKSKCWILHLGWGNPGYTYKLGDERLESSPTERDLGVWVDGKLNMSQQCGLAAKRANCVLGCIKHSIASRSREVIVPLCTALVWPHLEYCALLGASISEGHQTIRVCPEEGNQDGERSRGQDLQGAAEVPWFVQFGEEKAEG</sequence>
<dbReference type="PANTHER" id="PTHR33332">
    <property type="entry name" value="REVERSE TRANSCRIPTASE DOMAIN-CONTAINING PROTEIN"/>
    <property type="match status" value="1"/>
</dbReference>
<dbReference type="EMBL" id="BAAFJT010000003">
    <property type="protein sequence ID" value="GAB0185885.1"/>
    <property type="molecule type" value="Genomic_DNA"/>
</dbReference>
<evidence type="ECO:0000313" key="2">
    <source>
        <dbReference type="EMBL" id="GAB0185885.1"/>
    </source>
</evidence>
<keyword evidence="3" id="KW-1185">Reference proteome</keyword>
<organism evidence="2 3">
    <name type="scientific">Grus japonensis</name>
    <name type="common">Japanese crane</name>
    <name type="synonym">Red-crowned crane</name>
    <dbReference type="NCBI Taxonomy" id="30415"/>
    <lineage>
        <taxon>Eukaryota</taxon>
        <taxon>Metazoa</taxon>
        <taxon>Chordata</taxon>
        <taxon>Craniata</taxon>
        <taxon>Vertebrata</taxon>
        <taxon>Euteleostomi</taxon>
        <taxon>Archelosauria</taxon>
        <taxon>Archosauria</taxon>
        <taxon>Dinosauria</taxon>
        <taxon>Saurischia</taxon>
        <taxon>Theropoda</taxon>
        <taxon>Coelurosauria</taxon>
        <taxon>Aves</taxon>
        <taxon>Neognathae</taxon>
        <taxon>Neoaves</taxon>
        <taxon>Gruiformes</taxon>
        <taxon>Gruidae</taxon>
        <taxon>Grus</taxon>
    </lineage>
</organism>
<proteinExistence type="predicted"/>
<feature type="region of interest" description="Disordered" evidence="1">
    <location>
        <begin position="111"/>
        <end position="132"/>
    </location>
</feature>
<protein>
    <submittedName>
        <fullName evidence="2">Uncharacterized protein</fullName>
    </submittedName>
</protein>
<dbReference type="AlphaFoldDB" id="A0ABC9WKT1"/>
<evidence type="ECO:0000256" key="1">
    <source>
        <dbReference type="SAM" id="MobiDB-lite"/>
    </source>
</evidence>
<name>A0ABC9WKT1_GRUJA</name>